<dbReference type="Proteomes" id="UP001055105">
    <property type="component" value="Unassembled WGS sequence"/>
</dbReference>
<dbReference type="PROSITE" id="PS51257">
    <property type="entry name" value="PROKAR_LIPOPROTEIN"/>
    <property type="match status" value="1"/>
</dbReference>
<evidence type="ECO:0000256" key="3">
    <source>
        <dbReference type="ARBA" id="ARBA00022729"/>
    </source>
</evidence>
<name>A0AA37KW50_9BACT</name>
<evidence type="ECO:0000256" key="5">
    <source>
        <dbReference type="ARBA" id="ARBA00023237"/>
    </source>
</evidence>
<protein>
    <submittedName>
        <fullName evidence="9 10">Membrane protein</fullName>
    </submittedName>
</protein>
<dbReference type="Proteomes" id="UP001181347">
    <property type="component" value="Unassembled WGS sequence"/>
</dbReference>
<feature type="chain" id="PRO_5041236861" evidence="6">
    <location>
        <begin position="23"/>
        <end position="488"/>
    </location>
</feature>
<reference evidence="9" key="1">
    <citation type="submission" date="2022-01" db="EMBL/GenBank/DDBJ databases">
        <title>Novel bile acid biosynthetic pathways are enriched in the microbiome of centenarians.</title>
        <authorList>
            <person name="Sato Y."/>
            <person name="Atarashi K."/>
            <person name="Plichta R.D."/>
            <person name="Arai Y."/>
            <person name="Sasajima S."/>
            <person name="Kearney M.S."/>
            <person name="Suda W."/>
            <person name="Takeshita K."/>
            <person name="Sasaki T."/>
            <person name="Okamoto S."/>
            <person name="Skelly N.A."/>
            <person name="Okamura Y."/>
            <person name="Vlamakis H."/>
            <person name="Li Y."/>
            <person name="Tanoue T."/>
            <person name="Takei H."/>
            <person name="Nittono H."/>
            <person name="Narushima S."/>
            <person name="Irie J."/>
            <person name="Itoh H."/>
            <person name="Moriya K."/>
            <person name="Sugiura Y."/>
            <person name="Suematsu M."/>
            <person name="Moritoki N."/>
            <person name="Shibata S."/>
            <person name="Littman R.D."/>
            <person name="Fischbach A.M."/>
            <person name="Uwamino Y."/>
            <person name="Inoue T."/>
            <person name="Honda A."/>
            <person name="Hattori M."/>
            <person name="Murai T."/>
            <person name="Xavier J.R."/>
            <person name="Hirose N."/>
            <person name="Honda K."/>
        </authorList>
    </citation>
    <scope>NUCLEOTIDE SEQUENCE</scope>
    <source>
        <strain evidence="9">CE91-St16</strain>
    </source>
</reference>
<keyword evidence="3 6" id="KW-0732">Signal</keyword>
<evidence type="ECO:0000313" key="10">
    <source>
        <dbReference type="EMBL" id="MDU0261492.1"/>
    </source>
</evidence>
<dbReference type="Gene3D" id="1.25.40.390">
    <property type="match status" value="1"/>
</dbReference>
<dbReference type="Pfam" id="PF14322">
    <property type="entry name" value="SusD-like_3"/>
    <property type="match status" value="1"/>
</dbReference>
<evidence type="ECO:0000256" key="4">
    <source>
        <dbReference type="ARBA" id="ARBA00023136"/>
    </source>
</evidence>
<dbReference type="EMBL" id="BQOL01000001">
    <property type="protein sequence ID" value="GKI19351.1"/>
    <property type="molecule type" value="Genomic_DNA"/>
</dbReference>
<evidence type="ECO:0000259" key="8">
    <source>
        <dbReference type="Pfam" id="PF14322"/>
    </source>
</evidence>
<accession>A0AA37KW50</accession>
<dbReference type="GO" id="GO:0009279">
    <property type="term" value="C:cell outer membrane"/>
    <property type="evidence" value="ECO:0007669"/>
    <property type="project" value="UniProtKB-SubCell"/>
</dbReference>
<dbReference type="InterPro" id="IPR011990">
    <property type="entry name" value="TPR-like_helical_dom_sf"/>
</dbReference>
<comment type="similarity">
    <text evidence="2">Belongs to the SusD family.</text>
</comment>
<dbReference type="RefSeq" id="WP_022044602.1">
    <property type="nucleotide sequence ID" value="NZ_AP025581.1"/>
</dbReference>
<organism evidence="9 11">
    <name type="scientific">Alistipes finegoldii</name>
    <dbReference type="NCBI Taxonomy" id="214856"/>
    <lineage>
        <taxon>Bacteria</taxon>
        <taxon>Pseudomonadati</taxon>
        <taxon>Bacteroidota</taxon>
        <taxon>Bacteroidia</taxon>
        <taxon>Bacteroidales</taxon>
        <taxon>Rikenellaceae</taxon>
        <taxon>Alistipes</taxon>
    </lineage>
</organism>
<keyword evidence="4" id="KW-0472">Membrane</keyword>
<evidence type="ECO:0000313" key="11">
    <source>
        <dbReference type="Proteomes" id="UP001055105"/>
    </source>
</evidence>
<dbReference type="EMBL" id="JAWDES010000006">
    <property type="protein sequence ID" value="MDU0261492.1"/>
    <property type="molecule type" value="Genomic_DNA"/>
</dbReference>
<dbReference type="Pfam" id="PF07980">
    <property type="entry name" value="SusD_RagB"/>
    <property type="match status" value="1"/>
</dbReference>
<comment type="caution">
    <text evidence="9">The sequence shown here is derived from an EMBL/GenBank/DDBJ whole genome shotgun (WGS) entry which is preliminary data.</text>
</comment>
<comment type="subcellular location">
    <subcellularLocation>
        <location evidence="1">Cell outer membrane</location>
    </subcellularLocation>
</comment>
<feature type="signal peptide" evidence="6">
    <location>
        <begin position="1"/>
        <end position="22"/>
    </location>
</feature>
<dbReference type="SUPFAM" id="SSF48452">
    <property type="entry name" value="TPR-like"/>
    <property type="match status" value="1"/>
</dbReference>
<sequence>MKCKKILTALLAAACTMSGCHGDLDIMQDNKLSASNMWIDESDAETATYGIYLYMRDALKSVHDIYLCWGEFRNGLWGAGTNKTLSGVDQTQVRTSTMSSSNAYADWSVMYKTVNQANLILKHVPEMGISESVRNFSLGNAYFSRAWCYFWIARIWGDAPLALTGYESTGGDLYLPRAPKAEIFARIESDLTEAERYVTDNSDKAVATPAAVQMLKADYALWMYRVAGGGSSYLTMAEKAIEALNLSASRLESDYAQVFSSANKLNKEVIFAVHQANGEAVNGPGYYLGWNSNYVEAAYQNNPVPITGGNQWWWYTDRYKALLTSVEGDTRTKLTYNRADYGTTIKSIEWTEKGVGQMISGARIFDSDFILYRYAEAFLMDAEIKYYRKDYGGALTALGEITKRAYGNAAHYTDQSDAAVKRAIVEESLKELVGEGRTWWTLIRLDAVWDYNKDVADKRESNANILLWPITQESIIKNSKLKQTEGWY</sequence>
<feature type="domain" description="SusD-like N-terminal" evidence="8">
    <location>
        <begin position="100"/>
        <end position="208"/>
    </location>
</feature>
<reference evidence="10" key="2">
    <citation type="submission" date="2023-10" db="EMBL/GenBank/DDBJ databases">
        <title>Genome Sequence of the Bacteria from From Gut Wall in Crohn's Disease.</title>
        <authorList>
            <person name="Rodriguez-Palacios A."/>
        </authorList>
    </citation>
    <scope>NUCLEOTIDE SEQUENCE</scope>
    <source>
        <strain evidence="10">CavFT-hAR58</strain>
    </source>
</reference>
<keyword evidence="5" id="KW-0998">Cell outer membrane</keyword>
<gene>
    <name evidence="9" type="ORF">CE91St16_22590</name>
    <name evidence="10" type="ORF">RVH17_15490</name>
</gene>
<evidence type="ECO:0000256" key="6">
    <source>
        <dbReference type="SAM" id="SignalP"/>
    </source>
</evidence>
<feature type="domain" description="RagB/SusD" evidence="7">
    <location>
        <begin position="366"/>
        <end position="487"/>
    </location>
</feature>
<dbReference type="AlphaFoldDB" id="A0AA37KW50"/>
<dbReference type="InterPro" id="IPR012944">
    <property type="entry name" value="SusD_RagB_dom"/>
</dbReference>
<evidence type="ECO:0000256" key="2">
    <source>
        <dbReference type="ARBA" id="ARBA00006275"/>
    </source>
</evidence>
<evidence type="ECO:0000256" key="1">
    <source>
        <dbReference type="ARBA" id="ARBA00004442"/>
    </source>
</evidence>
<evidence type="ECO:0000313" key="9">
    <source>
        <dbReference type="EMBL" id="GKI19351.1"/>
    </source>
</evidence>
<evidence type="ECO:0000259" key="7">
    <source>
        <dbReference type="Pfam" id="PF07980"/>
    </source>
</evidence>
<proteinExistence type="inferred from homology"/>
<dbReference type="InterPro" id="IPR033985">
    <property type="entry name" value="SusD-like_N"/>
</dbReference>